<dbReference type="KEGG" id="eus:EUTSA_v10009886mg"/>
<name>V4KZ24_EUTSA</name>
<evidence type="ECO:0000313" key="2">
    <source>
        <dbReference type="EMBL" id="ESQ36599.1"/>
    </source>
</evidence>
<dbReference type="EMBL" id="KI517683">
    <property type="protein sequence ID" value="ESQ36599.1"/>
    <property type="molecule type" value="Genomic_DNA"/>
</dbReference>
<evidence type="ECO:0000256" key="1">
    <source>
        <dbReference type="SAM" id="MobiDB-lite"/>
    </source>
</evidence>
<evidence type="ECO:0000313" key="3">
    <source>
        <dbReference type="Proteomes" id="UP000030689"/>
    </source>
</evidence>
<proteinExistence type="predicted"/>
<feature type="compositionally biased region" description="Basic and acidic residues" evidence="1">
    <location>
        <begin position="48"/>
        <end position="66"/>
    </location>
</feature>
<feature type="compositionally biased region" description="Basic residues" evidence="1">
    <location>
        <begin position="11"/>
        <end position="21"/>
    </location>
</feature>
<dbReference type="OMA" id="NDGCCSK"/>
<dbReference type="Proteomes" id="UP000030689">
    <property type="component" value="Unassembled WGS sequence"/>
</dbReference>
<dbReference type="Gramene" id="ESQ36599">
    <property type="protein sequence ID" value="ESQ36599"/>
    <property type="gene ID" value="EUTSA_v10009886mg"/>
</dbReference>
<protein>
    <submittedName>
        <fullName evidence="2">Uncharacterized protein</fullName>
    </submittedName>
</protein>
<feature type="region of interest" description="Disordered" evidence="1">
    <location>
        <begin position="1"/>
        <end position="93"/>
    </location>
</feature>
<accession>V4KZ24</accession>
<keyword evidence="3" id="KW-1185">Reference proteome</keyword>
<gene>
    <name evidence="2" type="ORF">EUTSA_v10009886mg</name>
</gene>
<reference evidence="2 3" key="1">
    <citation type="journal article" date="2013" name="Front. Plant Sci.">
        <title>The Reference Genome of the Halophytic Plant Eutrema salsugineum.</title>
        <authorList>
            <person name="Yang R."/>
            <person name="Jarvis D.E."/>
            <person name="Chen H."/>
            <person name="Beilstein M.A."/>
            <person name="Grimwood J."/>
            <person name="Jenkins J."/>
            <person name="Shu S."/>
            <person name="Prochnik S."/>
            <person name="Xin M."/>
            <person name="Ma C."/>
            <person name="Schmutz J."/>
            <person name="Wing R.A."/>
            <person name="Mitchell-Olds T."/>
            <person name="Schumaker K.S."/>
            <person name="Wang X."/>
        </authorList>
    </citation>
    <scope>NUCLEOTIDE SEQUENCE [LARGE SCALE GENOMIC DNA]</scope>
</reference>
<dbReference type="AlphaFoldDB" id="V4KZ24"/>
<sequence length="204" mass="22968">MNNGCCSKCQAKSKKMKKSKKLKEESDEEDVEQKQKLPENENPETDSNEEKESHGTSDQKDKKEKNIVTWRHTSTKKEKGHGKNLSSPNNNGVKPPCYTARSMMYHGGPNPSNRWRISVPPRGCYRPYGGGPFQPFQSGGGGGGPFQPYQSMAPATMYNGAHISPYPPMAAPVFPPNWQTRPFMDTNPMTRYTSYLDNYSFFCN</sequence>
<dbReference type="eggNOG" id="ENOG502R1UQ">
    <property type="taxonomic scope" value="Eukaryota"/>
</dbReference>
<dbReference type="OrthoDB" id="1113237at2759"/>
<organism evidence="2 3">
    <name type="scientific">Eutrema salsugineum</name>
    <name type="common">Saltwater cress</name>
    <name type="synonym">Sisymbrium salsugineum</name>
    <dbReference type="NCBI Taxonomy" id="72664"/>
    <lineage>
        <taxon>Eukaryota</taxon>
        <taxon>Viridiplantae</taxon>
        <taxon>Streptophyta</taxon>
        <taxon>Embryophyta</taxon>
        <taxon>Tracheophyta</taxon>
        <taxon>Spermatophyta</taxon>
        <taxon>Magnoliopsida</taxon>
        <taxon>eudicotyledons</taxon>
        <taxon>Gunneridae</taxon>
        <taxon>Pentapetalae</taxon>
        <taxon>rosids</taxon>
        <taxon>malvids</taxon>
        <taxon>Brassicales</taxon>
        <taxon>Brassicaceae</taxon>
        <taxon>Eutremeae</taxon>
        <taxon>Eutrema</taxon>
    </lineage>
</organism>